<dbReference type="InterPro" id="IPR035990">
    <property type="entry name" value="TIM_sf"/>
</dbReference>
<gene>
    <name evidence="4" type="ORF">A2703_01225</name>
</gene>
<dbReference type="GO" id="GO:0005829">
    <property type="term" value="C:cytosol"/>
    <property type="evidence" value="ECO:0007669"/>
    <property type="project" value="TreeGrafter"/>
</dbReference>
<dbReference type="GO" id="GO:0019563">
    <property type="term" value="P:glycerol catabolic process"/>
    <property type="evidence" value="ECO:0007669"/>
    <property type="project" value="TreeGrafter"/>
</dbReference>
<proteinExistence type="inferred from homology"/>
<dbReference type="Gene3D" id="3.20.20.70">
    <property type="entry name" value="Aldolase class I"/>
    <property type="match status" value="1"/>
</dbReference>
<dbReference type="InterPro" id="IPR013785">
    <property type="entry name" value="Aldolase_TIM"/>
</dbReference>
<dbReference type="SUPFAM" id="SSF51351">
    <property type="entry name" value="Triosephosphate isomerase (TIM)"/>
    <property type="match status" value="1"/>
</dbReference>
<dbReference type="PROSITE" id="PS00171">
    <property type="entry name" value="TIM_1"/>
    <property type="match status" value="1"/>
</dbReference>
<evidence type="ECO:0000313" key="5">
    <source>
        <dbReference type="Proteomes" id="UP000177979"/>
    </source>
</evidence>
<dbReference type="PROSITE" id="PS51440">
    <property type="entry name" value="TIM_2"/>
    <property type="match status" value="1"/>
</dbReference>
<evidence type="ECO:0000256" key="3">
    <source>
        <dbReference type="RuleBase" id="RU363013"/>
    </source>
</evidence>
<dbReference type="AlphaFoldDB" id="A0A1F5EUH7"/>
<comment type="pathway">
    <text evidence="3">Carbohydrate biosynthesis; gluconeogenesis.</text>
</comment>
<dbReference type="Proteomes" id="UP000177979">
    <property type="component" value="Unassembled WGS sequence"/>
</dbReference>
<dbReference type="GO" id="GO:0004807">
    <property type="term" value="F:triose-phosphate isomerase activity"/>
    <property type="evidence" value="ECO:0007669"/>
    <property type="project" value="UniProtKB-EC"/>
</dbReference>
<evidence type="ECO:0000256" key="1">
    <source>
        <dbReference type="ARBA" id="ARBA00007422"/>
    </source>
</evidence>
<dbReference type="Pfam" id="PF00121">
    <property type="entry name" value="TIM"/>
    <property type="match status" value="1"/>
</dbReference>
<keyword evidence="3" id="KW-0324">Glycolysis</keyword>
<name>A0A1F5EUH7_9BACT</name>
<comment type="caution">
    <text evidence="4">The sequence shown here is derived from an EMBL/GenBank/DDBJ whole genome shotgun (WGS) entry which is preliminary data.</text>
</comment>
<comment type="similarity">
    <text evidence="1 3">Belongs to the triosephosphate isomerase family.</text>
</comment>
<comment type="subcellular location">
    <subcellularLocation>
        <location evidence="3">Cytoplasm</location>
    </subcellularLocation>
</comment>
<dbReference type="PANTHER" id="PTHR21139">
    <property type="entry name" value="TRIOSEPHOSPHATE ISOMERASE"/>
    <property type="match status" value="1"/>
</dbReference>
<comment type="subunit">
    <text evidence="3">Homodimer.</text>
</comment>
<evidence type="ECO:0000256" key="2">
    <source>
        <dbReference type="ARBA" id="ARBA00023235"/>
    </source>
</evidence>
<dbReference type="GO" id="GO:0006096">
    <property type="term" value="P:glycolytic process"/>
    <property type="evidence" value="ECO:0007669"/>
    <property type="project" value="UniProtKB-UniPathway"/>
</dbReference>
<keyword evidence="3" id="KW-0312">Gluconeogenesis</keyword>
<dbReference type="UniPathway" id="UPA00138"/>
<dbReference type="UniPathway" id="UPA00109">
    <property type="reaction ID" value="UER00189"/>
</dbReference>
<dbReference type="EMBL" id="MFAG01000041">
    <property type="protein sequence ID" value="OGD71042.1"/>
    <property type="molecule type" value="Genomic_DNA"/>
</dbReference>
<dbReference type="PANTHER" id="PTHR21139:SF42">
    <property type="entry name" value="TRIOSEPHOSPHATE ISOMERASE"/>
    <property type="match status" value="1"/>
</dbReference>
<dbReference type="EC" id="5.3.1.1" evidence="3"/>
<protein>
    <recommendedName>
        <fullName evidence="3">Triosephosphate isomerase</fullName>
        <ecNumber evidence="3">5.3.1.1</ecNumber>
    </recommendedName>
</protein>
<dbReference type="GO" id="GO:0006094">
    <property type="term" value="P:gluconeogenesis"/>
    <property type="evidence" value="ECO:0007669"/>
    <property type="project" value="UniProtKB-UniPathway"/>
</dbReference>
<dbReference type="InterPro" id="IPR000652">
    <property type="entry name" value="Triosephosphate_isomerase"/>
</dbReference>
<dbReference type="GO" id="GO:0046166">
    <property type="term" value="P:glyceraldehyde-3-phosphate biosynthetic process"/>
    <property type="evidence" value="ECO:0007669"/>
    <property type="project" value="TreeGrafter"/>
</dbReference>
<sequence>MRYLIGNWKSFNTITQTTLWLEEFAKTYSKPRTNIKMIVCAPFTNLAEANRLIGGLHLPIEIAAQDVSPFPEGKHTGEITAQMLSELTGHCLIGHSERRREFGESSKTVGQKAKLLLENSLVPIVCLDTPYLDEQIKELLDLQLPLQSCIFVYEPLAAIGTGKAADAASVEIVASKISFLTESVCPILYGGSVTEENIALFLDKQHIDGVLVGTDSLSVPSFVKLMHAFI</sequence>
<organism evidence="4 5">
    <name type="scientific">Candidatus Collierbacteria bacterium RIFCSPHIGHO2_01_FULL_50_25</name>
    <dbReference type="NCBI Taxonomy" id="1817722"/>
    <lineage>
        <taxon>Bacteria</taxon>
        <taxon>Candidatus Collieribacteriota</taxon>
    </lineage>
</organism>
<dbReference type="STRING" id="1817722.A2703_01225"/>
<keyword evidence="3" id="KW-0963">Cytoplasm</keyword>
<comment type="catalytic activity">
    <reaction evidence="3">
        <text>D-glyceraldehyde 3-phosphate = dihydroxyacetone phosphate</text>
        <dbReference type="Rhea" id="RHEA:18585"/>
        <dbReference type="ChEBI" id="CHEBI:57642"/>
        <dbReference type="ChEBI" id="CHEBI:59776"/>
        <dbReference type="EC" id="5.3.1.1"/>
    </reaction>
</comment>
<reference evidence="4 5" key="1">
    <citation type="journal article" date="2016" name="Nat. Commun.">
        <title>Thousands of microbial genomes shed light on interconnected biogeochemical processes in an aquifer system.</title>
        <authorList>
            <person name="Anantharaman K."/>
            <person name="Brown C.T."/>
            <person name="Hug L.A."/>
            <person name="Sharon I."/>
            <person name="Castelle C.J."/>
            <person name="Probst A.J."/>
            <person name="Thomas B.C."/>
            <person name="Singh A."/>
            <person name="Wilkins M.J."/>
            <person name="Karaoz U."/>
            <person name="Brodie E.L."/>
            <person name="Williams K.H."/>
            <person name="Hubbard S.S."/>
            <person name="Banfield J.F."/>
        </authorList>
    </citation>
    <scope>NUCLEOTIDE SEQUENCE [LARGE SCALE GENOMIC DNA]</scope>
</reference>
<evidence type="ECO:0000313" key="4">
    <source>
        <dbReference type="EMBL" id="OGD71042.1"/>
    </source>
</evidence>
<dbReference type="CDD" id="cd00311">
    <property type="entry name" value="TIM"/>
    <property type="match status" value="1"/>
</dbReference>
<dbReference type="InterPro" id="IPR020861">
    <property type="entry name" value="Triosephosphate_isomerase_AS"/>
</dbReference>
<comment type="pathway">
    <text evidence="3">Carbohydrate degradation; glycolysis; D-glyceraldehyde 3-phosphate from glycerone phosphate: step 1/1.</text>
</comment>
<keyword evidence="2 3" id="KW-0413">Isomerase</keyword>
<accession>A0A1F5EUH7</accession>